<evidence type="ECO:0000313" key="3">
    <source>
        <dbReference type="Proteomes" id="UP000007962"/>
    </source>
</evidence>
<dbReference type="EMBL" id="CP001618">
    <property type="protein sequence ID" value="ACQ78730.1"/>
    <property type="molecule type" value="Genomic_DNA"/>
</dbReference>
<dbReference type="eggNOG" id="COG2267">
    <property type="taxonomic scope" value="Bacteria"/>
</dbReference>
<dbReference type="STRING" id="471853.Bcav_0467"/>
<organism evidence="2 3">
    <name type="scientific">Beutenbergia cavernae (strain ATCC BAA-8 / DSM 12333 / CCUG 43141 / JCM 11478 / NBRC 16432 / NCIMB 13614 / HKI 0122)</name>
    <dbReference type="NCBI Taxonomy" id="471853"/>
    <lineage>
        <taxon>Bacteria</taxon>
        <taxon>Bacillati</taxon>
        <taxon>Actinomycetota</taxon>
        <taxon>Actinomycetes</taxon>
        <taxon>Micrococcales</taxon>
        <taxon>Beutenbergiaceae</taxon>
        <taxon>Beutenbergia</taxon>
    </lineage>
</organism>
<dbReference type="RefSeq" id="WP_012725510.1">
    <property type="nucleotide sequence ID" value="NC_012669.1"/>
</dbReference>
<reference evidence="2 3" key="1">
    <citation type="journal article" date="2009" name="Stand. Genomic Sci.">
        <title>Complete genome sequence of Beutenbergia cavernae type strain (HKI 0122).</title>
        <authorList>
            <person name="Land M."/>
            <person name="Pukall R."/>
            <person name="Abt B."/>
            <person name="Goker M."/>
            <person name="Rohde M."/>
            <person name="Glavina Del Rio T."/>
            <person name="Tice H."/>
            <person name="Copeland A."/>
            <person name="Cheng J.F."/>
            <person name="Lucas S."/>
            <person name="Chen F."/>
            <person name="Nolan M."/>
            <person name="Bruce D."/>
            <person name="Goodwin L."/>
            <person name="Pitluck S."/>
            <person name="Ivanova N."/>
            <person name="Mavromatis K."/>
            <person name="Ovchinnikova G."/>
            <person name="Pati A."/>
            <person name="Chen A."/>
            <person name="Palaniappan K."/>
            <person name="Hauser L."/>
            <person name="Chang Y.J."/>
            <person name="Jefferies C.C."/>
            <person name="Saunders E."/>
            <person name="Brettin T."/>
            <person name="Detter J.C."/>
            <person name="Han C."/>
            <person name="Chain P."/>
            <person name="Bristow J."/>
            <person name="Eisen J.A."/>
            <person name="Markowitz V."/>
            <person name="Hugenholtz P."/>
            <person name="Kyrpides N.C."/>
            <person name="Klenk H.P."/>
            <person name="Lapidus A."/>
        </authorList>
    </citation>
    <scope>NUCLEOTIDE SEQUENCE [LARGE SCALE GENOMIC DNA]</scope>
    <source>
        <strain evidence="3">ATCC BAA-8 / DSM 12333 / NBRC 16432</strain>
    </source>
</reference>
<dbReference type="ESTHER" id="beuc1-c5bx55">
    <property type="family name" value="Monoglyceridelipase_lysophospholip"/>
</dbReference>
<sequence>MSTELDERPDVLGSEWVARTLPLAPDEADPEGELVATLVRKAGPPSSSTAVLYVHGFTDYFFQDHHARAWAGHGIDFYALDLRRYGRSLRAHHAAGDVRDLRAYDEEISAAISVLRAERGHERVILLGHSTGGLILSLYAHAHPRAADALVLNSPWFDLNEAALRRMIATPLAESISRLDPTRRVGKLGGAYGRSLHTSTGGSWEYDLAWKPIEGFPVRAGWLRAIRRAQARVARGLDVRIPVLVCSSTRSGGVAGRPATPEELASTDTVLDVQHMWRGAQGLGDDVTIVAVPGGLHDLTLSAPRARADFERAVFTWLSARLP</sequence>
<dbReference type="KEGG" id="bcv:Bcav_0467"/>
<protein>
    <recommendedName>
        <fullName evidence="1">Serine aminopeptidase S33 domain-containing protein</fullName>
    </recommendedName>
</protein>
<accession>C5BX55</accession>
<keyword evidence="3" id="KW-1185">Reference proteome</keyword>
<dbReference type="Proteomes" id="UP000007962">
    <property type="component" value="Chromosome"/>
</dbReference>
<dbReference type="PANTHER" id="PTHR42886:SF29">
    <property type="entry name" value="PUMMELIG, ISOFORM A"/>
    <property type="match status" value="1"/>
</dbReference>
<proteinExistence type="predicted"/>
<dbReference type="InterPro" id="IPR029058">
    <property type="entry name" value="AB_hydrolase_fold"/>
</dbReference>
<dbReference type="HOGENOM" id="CLU_051796_0_0_11"/>
<evidence type="ECO:0000313" key="2">
    <source>
        <dbReference type="EMBL" id="ACQ78730.1"/>
    </source>
</evidence>
<dbReference type="OrthoDB" id="9801217at2"/>
<dbReference type="Gene3D" id="3.40.50.1820">
    <property type="entry name" value="alpha/beta hydrolase"/>
    <property type="match status" value="1"/>
</dbReference>
<dbReference type="SUPFAM" id="SSF53474">
    <property type="entry name" value="alpha/beta-Hydrolases"/>
    <property type="match status" value="1"/>
</dbReference>
<dbReference type="Pfam" id="PF12146">
    <property type="entry name" value="Hydrolase_4"/>
    <property type="match status" value="1"/>
</dbReference>
<gene>
    <name evidence="2" type="ordered locus">Bcav_0467</name>
</gene>
<dbReference type="AlphaFoldDB" id="C5BX55"/>
<evidence type="ECO:0000259" key="1">
    <source>
        <dbReference type="Pfam" id="PF12146"/>
    </source>
</evidence>
<feature type="domain" description="Serine aminopeptidase S33" evidence="1">
    <location>
        <begin position="49"/>
        <end position="250"/>
    </location>
</feature>
<dbReference type="InterPro" id="IPR022742">
    <property type="entry name" value="Hydrolase_4"/>
</dbReference>
<dbReference type="PANTHER" id="PTHR42886">
    <property type="entry name" value="RE40534P-RELATED"/>
    <property type="match status" value="1"/>
</dbReference>
<name>C5BX55_BEUC1</name>